<sequence>MTTHPRELGRRSVLRMLAAASAVPALVSTGTAATAAAAAAPAPRAGTRAGHTFVSRPDLNPPQVAISTPAAGVRPGHVLLTPAGANKLDPAAAAPRADFQPGALIMDDLGQPVWFSHPAEGVIADMQVQQYQEKPVLTFWEGAIHVPPGFGTGQFAIVDESYQRIATVRPANGLEGDMHEFVITPRGTALIIVYTEVRADTTPVGGAANAKVLEGVVQEIDIAGGELLFEWRSLEHVAIEESFYPVPADPEEWFDYIHLNAVCEDGDALLVSARCTHAVYRIDRGTGEVTWRLNGKKSDFEMGPDAAFAWQHDCRRREDGTITLFDNAAAAPGRGRSRALVLDVDEQARTATVRRSHESPEGLLAPNQGNTQLLDEDHLFVGWGGEPYFTEFDADGEVLFHGNFVDSITSYRAFRSPWVGRPLDRPAVAGQAGDGVTSVYASWNGATEVAAWRVLTGPDEANLAPVQDVPRTGFETRVDVPGAAAFVGVQALDARGEVLGDSPAAEVA</sequence>
<comment type="caution">
    <text evidence="2">The sequence shown here is derived from an EMBL/GenBank/DDBJ whole genome shotgun (WGS) entry which is preliminary data.</text>
</comment>
<keyword evidence="1" id="KW-0732">Signal</keyword>
<dbReference type="SUPFAM" id="SSF50974">
    <property type="entry name" value="Nitrous oxide reductase, N-terminal domain"/>
    <property type="match status" value="1"/>
</dbReference>
<dbReference type="RefSeq" id="WP_344927591.1">
    <property type="nucleotide sequence ID" value="NZ_BAAAYK010000038.1"/>
</dbReference>
<dbReference type="EMBL" id="BAAAYK010000038">
    <property type="protein sequence ID" value="GAA3358932.1"/>
    <property type="molecule type" value="Genomic_DNA"/>
</dbReference>
<organism evidence="2 3">
    <name type="scientific">Saccharopolyspora gregorii</name>
    <dbReference type="NCBI Taxonomy" id="33914"/>
    <lineage>
        <taxon>Bacteria</taxon>
        <taxon>Bacillati</taxon>
        <taxon>Actinomycetota</taxon>
        <taxon>Actinomycetes</taxon>
        <taxon>Pseudonocardiales</taxon>
        <taxon>Pseudonocardiaceae</taxon>
        <taxon>Saccharopolyspora</taxon>
    </lineage>
</organism>
<dbReference type="InterPro" id="IPR039535">
    <property type="entry name" value="ASST-like"/>
</dbReference>
<dbReference type="InterPro" id="IPR053143">
    <property type="entry name" value="Arylsulfate_ST"/>
</dbReference>
<keyword evidence="3" id="KW-1185">Reference proteome</keyword>
<evidence type="ECO:0000313" key="3">
    <source>
        <dbReference type="Proteomes" id="UP001500483"/>
    </source>
</evidence>
<dbReference type="PANTHER" id="PTHR35340">
    <property type="entry name" value="PQQ ENZYME REPEAT PROTEIN-RELATED"/>
    <property type="match status" value="1"/>
</dbReference>
<evidence type="ECO:0000256" key="1">
    <source>
        <dbReference type="SAM" id="SignalP"/>
    </source>
</evidence>
<dbReference type="InterPro" id="IPR011045">
    <property type="entry name" value="N2O_reductase_N"/>
</dbReference>
<dbReference type="PANTHER" id="PTHR35340:SF6">
    <property type="entry name" value="ASST-DOMAIN-CONTAINING PROTEIN"/>
    <property type="match status" value="1"/>
</dbReference>
<evidence type="ECO:0000313" key="2">
    <source>
        <dbReference type="EMBL" id="GAA3358932.1"/>
    </source>
</evidence>
<dbReference type="Pfam" id="PF14269">
    <property type="entry name" value="Arylsulfotran_2"/>
    <property type="match status" value="1"/>
</dbReference>
<dbReference type="PROSITE" id="PS51318">
    <property type="entry name" value="TAT"/>
    <property type="match status" value="1"/>
</dbReference>
<protein>
    <recommendedName>
        <fullName evidence="4">Arylsulfotransferase ASST</fullName>
    </recommendedName>
</protein>
<reference evidence="3" key="1">
    <citation type="journal article" date="2019" name="Int. J. Syst. Evol. Microbiol.">
        <title>The Global Catalogue of Microorganisms (GCM) 10K type strain sequencing project: providing services to taxonomists for standard genome sequencing and annotation.</title>
        <authorList>
            <consortium name="The Broad Institute Genomics Platform"/>
            <consortium name="The Broad Institute Genome Sequencing Center for Infectious Disease"/>
            <person name="Wu L."/>
            <person name="Ma J."/>
        </authorList>
    </citation>
    <scope>NUCLEOTIDE SEQUENCE [LARGE SCALE GENOMIC DNA]</scope>
    <source>
        <strain evidence="3">JCM 9687</strain>
    </source>
</reference>
<dbReference type="InterPro" id="IPR006311">
    <property type="entry name" value="TAT_signal"/>
</dbReference>
<dbReference type="Proteomes" id="UP001500483">
    <property type="component" value="Unassembled WGS sequence"/>
</dbReference>
<evidence type="ECO:0008006" key="4">
    <source>
        <dbReference type="Google" id="ProtNLM"/>
    </source>
</evidence>
<gene>
    <name evidence="2" type="ORF">GCM10020366_32940</name>
</gene>
<feature type="chain" id="PRO_5046610911" description="Arylsulfotransferase ASST" evidence="1">
    <location>
        <begin position="36"/>
        <end position="508"/>
    </location>
</feature>
<feature type="signal peptide" evidence="1">
    <location>
        <begin position="1"/>
        <end position="35"/>
    </location>
</feature>
<accession>A0ABP6RRX1</accession>
<name>A0ABP6RRX1_9PSEU</name>
<proteinExistence type="predicted"/>